<gene>
    <name evidence="1" type="ORF">MGAL_10B073725</name>
</gene>
<comment type="caution">
    <text evidence="1">The sequence shown here is derived from an EMBL/GenBank/DDBJ whole genome shotgun (WGS) entry which is preliminary data.</text>
</comment>
<evidence type="ECO:0000313" key="1">
    <source>
        <dbReference type="EMBL" id="VDI72774.1"/>
    </source>
</evidence>
<name>A0A8B6H3N6_MYTGA</name>
<evidence type="ECO:0000313" key="2">
    <source>
        <dbReference type="Proteomes" id="UP000596742"/>
    </source>
</evidence>
<dbReference type="OrthoDB" id="5967017at2759"/>
<organism evidence="1 2">
    <name type="scientific">Mytilus galloprovincialis</name>
    <name type="common">Mediterranean mussel</name>
    <dbReference type="NCBI Taxonomy" id="29158"/>
    <lineage>
        <taxon>Eukaryota</taxon>
        <taxon>Metazoa</taxon>
        <taxon>Spiralia</taxon>
        <taxon>Lophotrochozoa</taxon>
        <taxon>Mollusca</taxon>
        <taxon>Bivalvia</taxon>
        <taxon>Autobranchia</taxon>
        <taxon>Pteriomorphia</taxon>
        <taxon>Mytilida</taxon>
        <taxon>Mytiloidea</taxon>
        <taxon>Mytilidae</taxon>
        <taxon>Mytilinae</taxon>
        <taxon>Mytilus</taxon>
    </lineage>
</organism>
<accession>A0A8B6H3N6</accession>
<dbReference type="AlphaFoldDB" id="A0A8B6H3N6"/>
<protein>
    <submittedName>
        <fullName evidence="1">Uncharacterized protein</fullName>
    </submittedName>
</protein>
<dbReference type="Proteomes" id="UP000596742">
    <property type="component" value="Unassembled WGS sequence"/>
</dbReference>
<keyword evidence="2" id="KW-1185">Reference proteome</keyword>
<sequence>MDSKLKSVRAGHKGAVTMLLLKFDELKVKNRHNLPTPTNDACSLRSYGDKLESYVRGLESLGQTPEMYCKYTGTMQEPNIQTAINVVETTDTTSVLHASQVSPDILLKTATAPVIYNDVNI</sequence>
<reference evidence="1" key="1">
    <citation type="submission" date="2018-11" db="EMBL/GenBank/DDBJ databases">
        <authorList>
            <person name="Alioto T."/>
            <person name="Alioto T."/>
        </authorList>
    </citation>
    <scope>NUCLEOTIDE SEQUENCE</scope>
</reference>
<proteinExistence type="predicted"/>
<dbReference type="EMBL" id="UYJE01009360">
    <property type="protein sequence ID" value="VDI72774.1"/>
    <property type="molecule type" value="Genomic_DNA"/>
</dbReference>